<feature type="region of interest" description="Disordered" evidence="1">
    <location>
        <begin position="92"/>
        <end position="144"/>
    </location>
</feature>
<name>A0A1Y1Z7Y7_9PLEO</name>
<dbReference type="OrthoDB" id="3937045at2759"/>
<reference evidence="2 3" key="1">
    <citation type="submission" date="2016-07" db="EMBL/GenBank/DDBJ databases">
        <title>Pervasive Adenine N6-methylation of Active Genes in Fungi.</title>
        <authorList>
            <consortium name="DOE Joint Genome Institute"/>
            <person name="Mondo S.J."/>
            <person name="Dannebaum R.O."/>
            <person name="Kuo R.C."/>
            <person name="Labutti K."/>
            <person name="Haridas S."/>
            <person name="Kuo A."/>
            <person name="Salamov A."/>
            <person name="Ahrendt S.R."/>
            <person name="Lipzen A."/>
            <person name="Sullivan W."/>
            <person name="Andreopoulos W.B."/>
            <person name="Clum A."/>
            <person name="Lindquist E."/>
            <person name="Daum C."/>
            <person name="Ramamoorthy G.K."/>
            <person name="Gryganskyi A."/>
            <person name="Culley D."/>
            <person name="Magnuson J.K."/>
            <person name="James T.Y."/>
            <person name="O'Malley M.A."/>
            <person name="Stajich J.E."/>
            <person name="Spatafora J.W."/>
            <person name="Visel A."/>
            <person name="Grigoriev I.V."/>
        </authorList>
    </citation>
    <scope>NUCLEOTIDE SEQUENCE [LARGE SCALE GENOMIC DNA]</scope>
    <source>
        <strain evidence="2 3">CBS 115471</strain>
    </source>
</reference>
<evidence type="ECO:0000313" key="2">
    <source>
        <dbReference type="EMBL" id="ORY06224.1"/>
    </source>
</evidence>
<organism evidence="2 3">
    <name type="scientific">Clohesyomyces aquaticus</name>
    <dbReference type="NCBI Taxonomy" id="1231657"/>
    <lineage>
        <taxon>Eukaryota</taxon>
        <taxon>Fungi</taxon>
        <taxon>Dikarya</taxon>
        <taxon>Ascomycota</taxon>
        <taxon>Pezizomycotina</taxon>
        <taxon>Dothideomycetes</taxon>
        <taxon>Pleosporomycetidae</taxon>
        <taxon>Pleosporales</taxon>
        <taxon>Lindgomycetaceae</taxon>
        <taxon>Clohesyomyces</taxon>
    </lineage>
</organism>
<evidence type="ECO:0000256" key="1">
    <source>
        <dbReference type="SAM" id="MobiDB-lite"/>
    </source>
</evidence>
<dbReference type="Proteomes" id="UP000193144">
    <property type="component" value="Unassembled WGS sequence"/>
</dbReference>
<dbReference type="AlphaFoldDB" id="A0A1Y1Z7Y7"/>
<comment type="caution">
    <text evidence="2">The sequence shown here is derived from an EMBL/GenBank/DDBJ whole genome shotgun (WGS) entry which is preliminary data.</text>
</comment>
<feature type="compositionally biased region" description="Basic and acidic residues" evidence="1">
    <location>
        <begin position="133"/>
        <end position="144"/>
    </location>
</feature>
<keyword evidence="3" id="KW-1185">Reference proteome</keyword>
<feature type="non-terminal residue" evidence="2">
    <location>
        <position position="1"/>
    </location>
</feature>
<dbReference type="EMBL" id="MCFA01000118">
    <property type="protein sequence ID" value="ORY06224.1"/>
    <property type="molecule type" value="Genomic_DNA"/>
</dbReference>
<evidence type="ECO:0000313" key="3">
    <source>
        <dbReference type="Proteomes" id="UP000193144"/>
    </source>
</evidence>
<accession>A0A1Y1Z7Y7</accession>
<feature type="compositionally biased region" description="Low complexity" evidence="1">
    <location>
        <begin position="100"/>
        <end position="130"/>
    </location>
</feature>
<protein>
    <submittedName>
        <fullName evidence="2">Uncharacterized protein</fullName>
    </submittedName>
</protein>
<proteinExistence type="predicted"/>
<gene>
    <name evidence="2" type="ORF">BCR34DRAFT_490283</name>
</gene>
<sequence>SMRQNATKEECKAEAGHDQTQWNRYYYITKEECTRFSEAHPEWSKWGLIPANVQEDMRARVNTRLVAEGIPAVNMDVFKWRMAQLLRDVGRKYPQGSMLPTGMTSSSAASSSSSAPQPPTQSQSGGSTQQPEEEARPYDPVRDV</sequence>